<evidence type="ECO:0000313" key="3">
    <source>
        <dbReference type="Proteomes" id="UP000609531"/>
    </source>
</evidence>
<proteinExistence type="predicted"/>
<comment type="caution">
    <text evidence="2">The sequence shown here is derived from an EMBL/GenBank/DDBJ whole genome shotgun (WGS) entry which is preliminary data.</text>
</comment>
<sequence length="175" mass="19597">MLFWVRSSDHPPTVRRQTLYADIAVDALGMAIERQRPGPGLSHHGVQYAAEACRKVLAATGVIPSMNCGGNCLDNVLMESFFQTLVVERVHHQVYPTRDAVRHNLFGYIEGFHNPRRLRPALGHRSPVNCEHAGKARLQAVSPQLSAQPGQLQFHLGLWRQAWRACFAQAAKVVW</sequence>
<accession>A0A934MNZ7</accession>
<protein>
    <submittedName>
        <fullName evidence="2">IS3 family transposase</fullName>
    </submittedName>
</protein>
<dbReference type="AlphaFoldDB" id="A0A934MNZ7"/>
<evidence type="ECO:0000313" key="2">
    <source>
        <dbReference type="EMBL" id="MBJ3778649.1"/>
    </source>
</evidence>
<dbReference type="Proteomes" id="UP000609531">
    <property type="component" value="Unassembled WGS sequence"/>
</dbReference>
<dbReference type="PANTHER" id="PTHR46889:SF4">
    <property type="entry name" value="TRANSPOSASE INSO FOR INSERTION SEQUENCE ELEMENT IS911B-RELATED"/>
    <property type="match status" value="1"/>
</dbReference>
<keyword evidence="3" id="KW-1185">Reference proteome</keyword>
<dbReference type="InterPro" id="IPR012337">
    <property type="entry name" value="RNaseH-like_sf"/>
</dbReference>
<dbReference type="EMBL" id="JAEKJA010000034">
    <property type="protein sequence ID" value="MBJ3778649.1"/>
    <property type="molecule type" value="Genomic_DNA"/>
</dbReference>
<dbReference type="InterPro" id="IPR050900">
    <property type="entry name" value="Transposase_IS3/IS150/IS904"/>
</dbReference>
<feature type="domain" description="Integrase catalytic" evidence="1">
    <location>
        <begin position="79"/>
        <end position="129"/>
    </location>
</feature>
<dbReference type="InterPro" id="IPR001584">
    <property type="entry name" value="Integrase_cat-core"/>
</dbReference>
<dbReference type="Pfam" id="PF13333">
    <property type="entry name" value="rve_2"/>
    <property type="match status" value="1"/>
</dbReference>
<dbReference type="GO" id="GO:0015074">
    <property type="term" value="P:DNA integration"/>
    <property type="evidence" value="ECO:0007669"/>
    <property type="project" value="InterPro"/>
</dbReference>
<reference evidence="2" key="1">
    <citation type="submission" date="2020-12" db="EMBL/GenBank/DDBJ databases">
        <title>Bacterial taxonomy.</title>
        <authorList>
            <person name="Pan X."/>
        </authorList>
    </citation>
    <scope>NUCLEOTIDE SEQUENCE</scope>
    <source>
        <strain evidence="2">B2012</strain>
    </source>
</reference>
<name>A0A934MNZ7_9HYPH</name>
<evidence type="ECO:0000259" key="1">
    <source>
        <dbReference type="Pfam" id="PF13333"/>
    </source>
</evidence>
<organism evidence="2 3">
    <name type="scientific">Acuticoccus mangrovi</name>
    <dbReference type="NCBI Taxonomy" id="2796142"/>
    <lineage>
        <taxon>Bacteria</taxon>
        <taxon>Pseudomonadati</taxon>
        <taxon>Pseudomonadota</taxon>
        <taxon>Alphaproteobacteria</taxon>
        <taxon>Hyphomicrobiales</taxon>
        <taxon>Amorphaceae</taxon>
        <taxon>Acuticoccus</taxon>
    </lineage>
</organism>
<gene>
    <name evidence="2" type="ORF">JCR33_23310</name>
</gene>
<dbReference type="SUPFAM" id="SSF53098">
    <property type="entry name" value="Ribonuclease H-like"/>
    <property type="match status" value="1"/>
</dbReference>
<dbReference type="PANTHER" id="PTHR46889">
    <property type="entry name" value="TRANSPOSASE INSF FOR INSERTION SEQUENCE IS3B-RELATED"/>
    <property type="match status" value="1"/>
</dbReference>